<feature type="compositionally biased region" description="Basic and acidic residues" evidence="5">
    <location>
        <begin position="20"/>
        <end position="36"/>
    </location>
</feature>
<keyword evidence="3" id="KW-0520">NAD</keyword>
<dbReference type="InterPro" id="IPR050134">
    <property type="entry name" value="NAD-dep_sirtuin_deacylases"/>
</dbReference>
<dbReference type="PANTHER" id="PTHR11085:SF4">
    <property type="entry name" value="NAD-DEPENDENT PROTEIN DEACYLASE"/>
    <property type="match status" value="1"/>
</dbReference>
<evidence type="ECO:0000259" key="6">
    <source>
        <dbReference type="PROSITE" id="PS50305"/>
    </source>
</evidence>
<dbReference type="EC" id="2.3.1.286" evidence="1"/>
<dbReference type="InterPro" id="IPR026590">
    <property type="entry name" value="Ssirtuin_cat_dom"/>
</dbReference>
<reference evidence="7 8" key="1">
    <citation type="submission" date="2021-01" db="EMBL/GenBank/DDBJ databases">
        <title>Sequencing the genomes of 1000 actinobacteria strains.</title>
        <authorList>
            <person name="Klenk H.-P."/>
        </authorList>
    </citation>
    <scope>NUCLEOTIDE SEQUENCE [LARGE SCALE GENOMIC DNA]</scope>
    <source>
        <strain evidence="7 8">DSM 44581</strain>
    </source>
</reference>
<evidence type="ECO:0000313" key="7">
    <source>
        <dbReference type="EMBL" id="MBM7811823.1"/>
    </source>
</evidence>
<evidence type="ECO:0000256" key="4">
    <source>
        <dbReference type="PROSITE-ProRule" id="PRU00236"/>
    </source>
</evidence>
<dbReference type="InterPro" id="IPR026591">
    <property type="entry name" value="Sirtuin_cat_small_dom_sf"/>
</dbReference>
<organism evidence="7 8">
    <name type="scientific">Saccharothrix algeriensis</name>
    <dbReference type="NCBI Taxonomy" id="173560"/>
    <lineage>
        <taxon>Bacteria</taxon>
        <taxon>Bacillati</taxon>
        <taxon>Actinomycetota</taxon>
        <taxon>Actinomycetes</taxon>
        <taxon>Pseudonocardiales</taxon>
        <taxon>Pseudonocardiaceae</taxon>
        <taxon>Saccharothrix</taxon>
    </lineage>
</organism>
<name>A0ABS2S948_9PSEU</name>
<evidence type="ECO:0000256" key="5">
    <source>
        <dbReference type="SAM" id="MobiDB-lite"/>
    </source>
</evidence>
<gene>
    <name evidence="7" type="ORF">JOE68_002688</name>
</gene>
<protein>
    <recommendedName>
        <fullName evidence="1">protein acetyllysine N-acetyltransferase</fullName>
        <ecNumber evidence="1">2.3.1.286</ecNumber>
    </recommendedName>
</protein>
<evidence type="ECO:0000256" key="3">
    <source>
        <dbReference type="ARBA" id="ARBA00023027"/>
    </source>
</evidence>
<dbReference type="SUPFAM" id="SSF52467">
    <property type="entry name" value="DHS-like NAD/FAD-binding domain"/>
    <property type="match status" value="1"/>
</dbReference>
<accession>A0ABS2S948</accession>
<dbReference type="PROSITE" id="PS50305">
    <property type="entry name" value="SIRTUIN"/>
    <property type="match status" value="1"/>
</dbReference>
<evidence type="ECO:0000256" key="1">
    <source>
        <dbReference type="ARBA" id="ARBA00012928"/>
    </source>
</evidence>
<dbReference type="Gene3D" id="3.30.1600.10">
    <property type="entry name" value="SIR2/SIRT2 'Small Domain"/>
    <property type="match status" value="1"/>
</dbReference>
<sequence>MADRTSTGTGPDQAGPDSTEPDRAELDSAGPDRAEPDSAEPDSSGLDRAGLDSAGLDRAAELIAGAGAVLVCAGAGMGVDSGLPDFRGDHGFWRAYPPYRRLGLRFAELADPAHFAADPALAWGFYGHRLDLYRRTRPHAGFDVLRSWGARVFTSNVDGQFQRAGFDDVAEVHGSIHRLQCVEPCTDDVWPADDVEVDVDPGTMRAAAPLPACRNCGGLARPNILMFGDWSWVAGPSRRALDELTAWRRGVRDLVVLELGAGLAVPTVRRQAELAAAASGALIRVNPREPEVRHGRGVALRMGALEALTELARRTG</sequence>
<evidence type="ECO:0000313" key="8">
    <source>
        <dbReference type="Proteomes" id="UP001195724"/>
    </source>
</evidence>
<dbReference type="Proteomes" id="UP001195724">
    <property type="component" value="Unassembled WGS sequence"/>
</dbReference>
<comment type="caution">
    <text evidence="4">Lacks conserved residue(s) required for the propagation of feature annotation.</text>
</comment>
<dbReference type="InterPro" id="IPR003000">
    <property type="entry name" value="Sirtuin"/>
</dbReference>
<keyword evidence="2" id="KW-0808">Transferase</keyword>
<feature type="compositionally biased region" description="Polar residues" evidence="5">
    <location>
        <begin position="1"/>
        <end position="10"/>
    </location>
</feature>
<dbReference type="Pfam" id="PF02146">
    <property type="entry name" value="SIR2"/>
    <property type="match status" value="1"/>
</dbReference>
<dbReference type="InterPro" id="IPR029035">
    <property type="entry name" value="DHS-like_NAD/FAD-binding_dom"/>
</dbReference>
<comment type="caution">
    <text evidence="7">The sequence shown here is derived from an EMBL/GenBank/DDBJ whole genome shotgun (WGS) entry which is preliminary data.</text>
</comment>
<feature type="domain" description="Deacetylase sirtuin-type" evidence="6">
    <location>
        <begin position="49"/>
        <end position="316"/>
    </location>
</feature>
<dbReference type="PANTHER" id="PTHR11085">
    <property type="entry name" value="NAD-DEPENDENT PROTEIN DEACYLASE SIRTUIN-5, MITOCHONDRIAL-RELATED"/>
    <property type="match status" value="1"/>
</dbReference>
<dbReference type="EMBL" id="JAFBCL010000001">
    <property type="protein sequence ID" value="MBM7811823.1"/>
    <property type="molecule type" value="Genomic_DNA"/>
</dbReference>
<dbReference type="Gene3D" id="3.40.50.1220">
    <property type="entry name" value="TPP-binding domain"/>
    <property type="match status" value="1"/>
</dbReference>
<feature type="region of interest" description="Disordered" evidence="5">
    <location>
        <begin position="1"/>
        <end position="51"/>
    </location>
</feature>
<evidence type="ECO:0000256" key="2">
    <source>
        <dbReference type="ARBA" id="ARBA00022679"/>
    </source>
</evidence>
<proteinExistence type="predicted"/>
<keyword evidence="8" id="KW-1185">Reference proteome</keyword>